<reference evidence="2 3" key="1">
    <citation type="submission" date="2019-09" db="EMBL/GenBank/DDBJ databases">
        <title>A chromosome-level genome assembly of the Chinese tupelo Nyssa sinensis.</title>
        <authorList>
            <person name="Yang X."/>
            <person name="Kang M."/>
            <person name="Yang Y."/>
            <person name="Xiong H."/>
            <person name="Wang M."/>
            <person name="Zhang Z."/>
            <person name="Wang Z."/>
            <person name="Wu H."/>
            <person name="Ma T."/>
            <person name="Liu J."/>
            <person name="Xi Z."/>
        </authorList>
    </citation>
    <scope>NUCLEOTIDE SEQUENCE [LARGE SCALE GENOMIC DNA]</scope>
    <source>
        <strain evidence="2">J267</strain>
        <tissue evidence="2">Leaf</tissue>
    </source>
</reference>
<dbReference type="EMBL" id="CM018048">
    <property type="protein sequence ID" value="KAA8522397.1"/>
    <property type="molecule type" value="Genomic_DNA"/>
</dbReference>
<evidence type="ECO:0000313" key="3">
    <source>
        <dbReference type="Proteomes" id="UP000325577"/>
    </source>
</evidence>
<dbReference type="Proteomes" id="UP000325577">
    <property type="component" value="Linkage Group LG5"/>
</dbReference>
<gene>
    <name evidence="2" type="ORF">F0562_013242</name>
</gene>
<evidence type="ECO:0000256" key="1">
    <source>
        <dbReference type="SAM" id="MobiDB-lite"/>
    </source>
</evidence>
<keyword evidence="3" id="KW-1185">Reference proteome</keyword>
<organism evidence="2 3">
    <name type="scientific">Nyssa sinensis</name>
    <dbReference type="NCBI Taxonomy" id="561372"/>
    <lineage>
        <taxon>Eukaryota</taxon>
        <taxon>Viridiplantae</taxon>
        <taxon>Streptophyta</taxon>
        <taxon>Embryophyta</taxon>
        <taxon>Tracheophyta</taxon>
        <taxon>Spermatophyta</taxon>
        <taxon>Magnoliopsida</taxon>
        <taxon>eudicotyledons</taxon>
        <taxon>Gunneridae</taxon>
        <taxon>Pentapetalae</taxon>
        <taxon>asterids</taxon>
        <taxon>Cornales</taxon>
        <taxon>Nyssaceae</taxon>
        <taxon>Nyssa</taxon>
    </lineage>
</organism>
<accession>A0A5J4ZZ79</accession>
<sequence>MLQKVSSLSGDAGRENFQSKTEKQSWSLLLQIKVWQLEDALAYRIVADGLASEHDFIPARKLEECWHVVGGSALELDKIKVWMVKVCLNKLKRDFCY</sequence>
<protein>
    <submittedName>
        <fullName evidence="2">Uncharacterized protein</fullName>
    </submittedName>
</protein>
<dbReference type="AlphaFoldDB" id="A0A5J4ZZ79"/>
<name>A0A5J4ZZ79_9ASTE</name>
<feature type="region of interest" description="Disordered" evidence="1">
    <location>
        <begin position="1"/>
        <end position="24"/>
    </location>
</feature>
<evidence type="ECO:0000313" key="2">
    <source>
        <dbReference type="EMBL" id="KAA8522397.1"/>
    </source>
</evidence>
<proteinExistence type="predicted"/>